<organism evidence="10 11">
    <name type="scientific">Clunio marinus</name>
    <dbReference type="NCBI Taxonomy" id="568069"/>
    <lineage>
        <taxon>Eukaryota</taxon>
        <taxon>Metazoa</taxon>
        <taxon>Ecdysozoa</taxon>
        <taxon>Arthropoda</taxon>
        <taxon>Hexapoda</taxon>
        <taxon>Insecta</taxon>
        <taxon>Pterygota</taxon>
        <taxon>Neoptera</taxon>
        <taxon>Endopterygota</taxon>
        <taxon>Diptera</taxon>
        <taxon>Nematocera</taxon>
        <taxon>Chironomoidea</taxon>
        <taxon>Chironomidae</taxon>
        <taxon>Clunio</taxon>
    </lineage>
</organism>
<evidence type="ECO:0000313" key="11">
    <source>
        <dbReference type="Proteomes" id="UP000183832"/>
    </source>
</evidence>
<dbReference type="Gene3D" id="3.20.20.80">
    <property type="entry name" value="Glycosidases"/>
    <property type="match status" value="1"/>
</dbReference>
<name>A0A1J1HWL6_9DIPT</name>
<protein>
    <submittedName>
        <fullName evidence="10">CLUMA_CG005548, isoform A</fullName>
    </submittedName>
</protein>
<dbReference type="STRING" id="568069.A0A1J1HWL6"/>
<evidence type="ECO:0000256" key="3">
    <source>
        <dbReference type="ARBA" id="ARBA00022692"/>
    </source>
</evidence>
<evidence type="ECO:0000256" key="5">
    <source>
        <dbReference type="ARBA" id="ARBA00022968"/>
    </source>
</evidence>
<sequence>MQQQRVSNYLDGNGRNPQAKQQQKAILNAINQLNQGEIIPEKYDEKVVKNRIIREKVKLMSESLDVQKKVDKNQDTFTMDEDLIIHNKTVSNIQIFYYLPVKWFKAENQSIFQLDTVFYPKRGLYNYSTIEAAKKILKEHFEEIRLCGIGVIILHWEPNNSELNDLLPIVFHLLSDMNKNSRQNQLKLAIQIGDYEDRTIESIRNNLKFFVDNYTTNPNFFKVYSIRRQKTLPIFYLKNAEKIREWSKLLGKNGLLTIRETNYDSFILAHLESKESKTIVRQSNFDGFYTYNTSNGANYFSTWKNWEKLKKFADMYHLMFVPTVGPGYHDASSKYNPLRRFRSNGQYFEIAFKTALLHNTEFVTIESYNNFNFGTQIEAVLPHSKFRDYAPHPPIKYLRIAQHWANQFYKIKLDNQRLDDKILCENLLNNTIC</sequence>
<evidence type="ECO:0000256" key="1">
    <source>
        <dbReference type="ARBA" id="ARBA00004323"/>
    </source>
</evidence>
<keyword evidence="8" id="KW-0472">Membrane</keyword>
<evidence type="ECO:0000256" key="8">
    <source>
        <dbReference type="ARBA" id="ARBA00023136"/>
    </source>
</evidence>
<dbReference type="EMBL" id="CVRI01000021">
    <property type="protein sequence ID" value="CRK91930.1"/>
    <property type="molecule type" value="Genomic_DNA"/>
</dbReference>
<evidence type="ECO:0000256" key="6">
    <source>
        <dbReference type="ARBA" id="ARBA00022989"/>
    </source>
</evidence>
<feature type="region of interest" description="Disordered" evidence="9">
    <location>
        <begin position="1"/>
        <end position="20"/>
    </location>
</feature>
<dbReference type="GO" id="GO:0004559">
    <property type="term" value="F:alpha-mannosidase activity"/>
    <property type="evidence" value="ECO:0007669"/>
    <property type="project" value="TreeGrafter"/>
</dbReference>
<dbReference type="Pfam" id="PF16317">
    <property type="entry name" value="Glyco_hydro_99"/>
    <property type="match status" value="1"/>
</dbReference>
<keyword evidence="6" id="KW-1133">Transmembrane helix</keyword>
<accession>A0A1J1HWL6</accession>
<comment type="subcellular location">
    <subcellularLocation>
        <location evidence="1">Golgi apparatus membrane</location>
        <topology evidence="1">Single-pass type II membrane protein</topology>
    </subcellularLocation>
</comment>
<reference evidence="10 11" key="1">
    <citation type="submission" date="2015-04" db="EMBL/GenBank/DDBJ databases">
        <authorList>
            <person name="Syromyatnikov M.Y."/>
            <person name="Popov V.N."/>
        </authorList>
    </citation>
    <scope>NUCLEOTIDE SEQUENCE [LARGE SCALE GENOMIC DNA]</scope>
</reference>
<evidence type="ECO:0000256" key="4">
    <source>
        <dbReference type="ARBA" id="ARBA00022801"/>
    </source>
</evidence>
<keyword evidence="3" id="KW-0812">Transmembrane</keyword>
<proteinExistence type="inferred from homology"/>
<dbReference type="GO" id="GO:0000139">
    <property type="term" value="C:Golgi membrane"/>
    <property type="evidence" value="ECO:0007669"/>
    <property type="project" value="UniProtKB-SubCell"/>
</dbReference>
<keyword evidence="4" id="KW-0378">Hydrolase</keyword>
<evidence type="ECO:0000256" key="2">
    <source>
        <dbReference type="ARBA" id="ARBA00009559"/>
    </source>
</evidence>
<dbReference type="PANTHER" id="PTHR13572">
    <property type="entry name" value="ENDO-ALPHA-1,2-MANNOSIDASE"/>
    <property type="match status" value="1"/>
</dbReference>
<evidence type="ECO:0000256" key="9">
    <source>
        <dbReference type="SAM" id="MobiDB-lite"/>
    </source>
</evidence>
<keyword evidence="7" id="KW-0333">Golgi apparatus</keyword>
<dbReference type="InterPro" id="IPR026071">
    <property type="entry name" value="Glyco_Hydrolase_99"/>
</dbReference>
<dbReference type="AlphaFoldDB" id="A0A1J1HWL6"/>
<keyword evidence="5" id="KW-0735">Signal-anchor</keyword>
<dbReference type="Proteomes" id="UP000183832">
    <property type="component" value="Unassembled WGS sequence"/>
</dbReference>
<dbReference type="OrthoDB" id="406152at2759"/>
<evidence type="ECO:0000313" key="10">
    <source>
        <dbReference type="EMBL" id="CRK91930.1"/>
    </source>
</evidence>
<dbReference type="PANTHER" id="PTHR13572:SF4">
    <property type="entry name" value="RE57134P"/>
    <property type="match status" value="1"/>
</dbReference>
<gene>
    <name evidence="10" type="ORF">CLUMA_CG005548</name>
</gene>
<evidence type="ECO:0000256" key="7">
    <source>
        <dbReference type="ARBA" id="ARBA00023034"/>
    </source>
</evidence>
<comment type="similarity">
    <text evidence="2">Belongs to the glycosyl hydrolase 99 family.</text>
</comment>
<keyword evidence="11" id="KW-1185">Reference proteome</keyword>